<evidence type="ECO:0000256" key="12">
    <source>
        <dbReference type="ARBA" id="ARBA00023242"/>
    </source>
</evidence>
<dbReference type="InterPro" id="IPR036510">
    <property type="entry name" value="Ribosomal_bS20_sf"/>
</dbReference>
<dbReference type="InterPro" id="IPR002583">
    <property type="entry name" value="Ribosomal_bS20"/>
</dbReference>
<dbReference type="NCBIfam" id="TIGR00029">
    <property type="entry name" value="S20"/>
    <property type="match status" value="1"/>
</dbReference>
<dbReference type="InterPro" id="IPR016024">
    <property type="entry name" value="ARM-type_fold"/>
</dbReference>
<feature type="domain" description="NAC" evidence="17">
    <location>
        <begin position="20"/>
        <end position="172"/>
    </location>
</feature>
<keyword evidence="10" id="KW-0238">DNA-binding</keyword>
<evidence type="ECO:0000256" key="2">
    <source>
        <dbReference type="ARBA" id="ARBA00007634"/>
    </source>
</evidence>
<dbReference type="InterPro" id="IPR003441">
    <property type="entry name" value="NAC-dom"/>
</dbReference>
<evidence type="ECO:0000256" key="16">
    <source>
        <dbReference type="SAM" id="MobiDB-lite"/>
    </source>
</evidence>
<dbReference type="EMBL" id="LR881468">
    <property type="protein sequence ID" value="CAD5323129.1"/>
    <property type="molecule type" value="Genomic_DNA"/>
</dbReference>
<dbReference type="GO" id="GO:0009507">
    <property type="term" value="C:chloroplast"/>
    <property type="evidence" value="ECO:0007669"/>
    <property type="project" value="UniProtKB-SubCell"/>
</dbReference>
<dbReference type="GO" id="GO:0006355">
    <property type="term" value="P:regulation of DNA-templated transcription"/>
    <property type="evidence" value="ECO:0007669"/>
    <property type="project" value="InterPro"/>
</dbReference>
<dbReference type="GO" id="GO:0003735">
    <property type="term" value="F:structural constituent of ribosome"/>
    <property type="evidence" value="ECO:0007669"/>
    <property type="project" value="InterPro"/>
</dbReference>
<keyword evidence="7" id="KW-0809">Transit peptide</keyword>
<reference evidence="18 19" key="1">
    <citation type="submission" date="2020-09" db="EMBL/GenBank/DDBJ databases">
        <authorList>
            <person name="Ashkenazy H."/>
        </authorList>
    </citation>
    <scope>NUCLEOTIDE SEQUENCE [LARGE SCALE GENOMIC DNA]</scope>
    <source>
        <strain evidence="19">cv. Cdm-0</strain>
    </source>
</reference>
<dbReference type="InterPro" id="IPR019538">
    <property type="entry name" value="PSMD5"/>
</dbReference>
<proteinExistence type="inferred from homology"/>
<evidence type="ECO:0000256" key="6">
    <source>
        <dbReference type="ARBA" id="ARBA00022884"/>
    </source>
</evidence>
<dbReference type="InterPro" id="IPR036093">
    <property type="entry name" value="NAC_dom_sf"/>
</dbReference>
<evidence type="ECO:0000256" key="14">
    <source>
        <dbReference type="ARBA" id="ARBA00074494"/>
    </source>
</evidence>
<dbReference type="Gene3D" id="1.25.10.10">
    <property type="entry name" value="Leucine-rich Repeat Variant"/>
    <property type="match status" value="2"/>
</dbReference>
<dbReference type="PANTHER" id="PTHR13554:SF10">
    <property type="entry name" value="26S PROTEASOME NON-ATPASE REGULATORY SUBUNIT 5"/>
    <property type="match status" value="1"/>
</dbReference>
<keyword evidence="8" id="KW-0689">Ribosomal protein</keyword>
<dbReference type="HAMAP" id="MF_00500">
    <property type="entry name" value="Ribosomal_bS20"/>
    <property type="match status" value="1"/>
</dbReference>
<evidence type="ECO:0000259" key="17">
    <source>
        <dbReference type="PROSITE" id="PS51005"/>
    </source>
</evidence>
<evidence type="ECO:0000256" key="13">
    <source>
        <dbReference type="ARBA" id="ARBA00023274"/>
    </source>
</evidence>
<comment type="subcellular location">
    <subcellularLocation>
        <location evidence="1">Plastid</location>
        <location evidence="1">Chloroplast</location>
    </subcellularLocation>
</comment>
<sequence length="1037" mass="113516">MDADVFNGWGRPRFEDESLMPPGFRFHPTDEELITYYLLKKVLDSNFSCAAISQVDLNKSEPWELPEKAKMGEKEWYFFTLRDRKYPTGLRTNRATEAGYWKATGKDREIKSSKTKSLLGMKKTLVFYKGRAPKGEKSCWVMHEYRLDGKFSYHYISSSAKDEWVLCKVCLKSGVVSRETNLISSSSSSAVTGEFSSAGSAIAPIINTFATEHVSCFSNNSAAHTDASFHTFLPAPPPSLPPRQPRHVGDGVAFGQFLDLGSSGQIDFDAAAAAFFPNLPSLPPTVLPPPPSFAMYGGGSPAVTCSQRNIFCWKKKTKEIAMEDVNQLFDAAFEFAHYPGAQNETSVKEFLDRFPLPVIFNALQTDPDIPGFENTLVTCLERLFKTKYGASLIPQYMPVLQVGLKADSAVVKSLACKTVLCLLEDCDTNDVSSVQLVVNNGIYPLLLDYIINSDDEVANAASETIKSLARFPDAMSVIFPSETNDPTHLRNLAARCSSLARVRVLSLIVKLFSISRLVASEVKKSGLLDLLEAEMKGTKDTLVILNVLELYYELMEVEHSSEFVPQTSLIQLLCSIISGTSTGPYEKLRAMMISGRLLSKENIYKVVEEASVKALISAIDGSLESVEMNDTDAQEAAIDALGQMGSTTKGADLVLSTSPPAARHVVASAFDRNAHGKQLAALHALANIAGETRPKSNRIVDGKAEESLRCLIYDAAAQSTKLTPSGLFLSVLQQSSEIRLAGYRTLTALVARPWCLVEILAKEEIINIVTDATTETAKIAMEARYNCCKAIHEAFLCSNFVDDPRRLKTGDKLQEAVRSGPYMSKKHRGARPEKSMATIVQCLSSCATLESQFKVLSLKGISCSSPSSSFSNRRGASATLSSSLSFSQSVSQCVAFSTGNLWVQKPMRQLIVCEAAAPTKKADSAAKRARQAEKRRVYNKSKKSEARTRMKKVLEALEGLKKKTDAQADEIVTVEKLIGEAYSAIDKAVKVKALHKNTGARRKSRLARRKKAVEIHHGWYVPDAAAAAPSEAVPMAA</sequence>
<dbReference type="SUPFAM" id="SSF48371">
    <property type="entry name" value="ARM repeat"/>
    <property type="match status" value="1"/>
</dbReference>
<name>A0A7G2ELT2_ARATH</name>
<evidence type="ECO:0000313" key="19">
    <source>
        <dbReference type="Proteomes" id="UP000516314"/>
    </source>
</evidence>
<dbReference type="GO" id="GO:0006412">
    <property type="term" value="P:translation"/>
    <property type="evidence" value="ECO:0007669"/>
    <property type="project" value="InterPro"/>
</dbReference>
<evidence type="ECO:0000256" key="9">
    <source>
        <dbReference type="ARBA" id="ARBA00023015"/>
    </source>
</evidence>
<dbReference type="SUPFAM" id="SSF101941">
    <property type="entry name" value="NAC domain"/>
    <property type="match status" value="1"/>
</dbReference>
<comment type="similarity">
    <text evidence="2">Belongs to the bacterial ribosomal protein bS20 family.</text>
</comment>
<evidence type="ECO:0000256" key="4">
    <source>
        <dbReference type="ARBA" id="ARBA00022640"/>
    </source>
</evidence>
<organism evidence="18 19">
    <name type="scientific">Arabidopsis thaliana</name>
    <name type="common">Mouse-ear cress</name>
    <dbReference type="NCBI Taxonomy" id="3702"/>
    <lineage>
        <taxon>Eukaryota</taxon>
        <taxon>Viridiplantae</taxon>
        <taxon>Streptophyta</taxon>
        <taxon>Embryophyta</taxon>
        <taxon>Tracheophyta</taxon>
        <taxon>Spermatophyta</taxon>
        <taxon>Magnoliopsida</taxon>
        <taxon>eudicotyledons</taxon>
        <taxon>Gunneridae</taxon>
        <taxon>Pentapetalae</taxon>
        <taxon>rosids</taxon>
        <taxon>malvids</taxon>
        <taxon>Brassicales</taxon>
        <taxon>Brassicaceae</taxon>
        <taxon>Camelineae</taxon>
        <taxon>Arabidopsis</taxon>
    </lineage>
</organism>
<evidence type="ECO:0000256" key="3">
    <source>
        <dbReference type="ARBA" id="ARBA00022528"/>
    </source>
</evidence>
<dbReference type="Pfam" id="PF10508">
    <property type="entry name" value="Proteasom_PSMB"/>
    <property type="match status" value="1"/>
</dbReference>
<protein>
    <recommendedName>
        <fullName evidence="14">Small ribosomal subunit protein bS20c</fullName>
    </recommendedName>
    <alternativeName>
        <fullName evidence="15">30S ribosomal protein S20, chloroplastic</fullName>
    </alternativeName>
</protein>
<keyword evidence="6" id="KW-0694">RNA-binding</keyword>
<gene>
    <name evidence="18" type="ORF">AT9943_LOCUS11094</name>
</gene>
<evidence type="ECO:0000256" key="15">
    <source>
        <dbReference type="ARBA" id="ARBA00078122"/>
    </source>
</evidence>
<dbReference type="PANTHER" id="PTHR13554">
    <property type="entry name" value="26S PROTEASOME NON-ATPASE REGULATORY SUBUNIT 5-RELATED"/>
    <property type="match status" value="1"/>
</dbReference>
<dbReference type="Gene3D" id="2.170.150.80">
    <property type="entry name" value="NAC domain"/>
    <property type="match status" value="1"/>
</dbReference>
<dbReference type="Pfam" id="PF01649">
    <property type="entry name" value="Ribosomal_S20p"/>
    <property type="match status" value="1"/>
</dbReference>
<dbReference type="FunFam" id="2.170.150.80:FF:000006">
    <property type="entry name" value="NAC domain-containing protein 100-like"/>
    <property type="match status" value="1"/>
</dbReference>
<dbReference type="GO" id="GO:0000976">
    <property type="term" value="F:transcription cis-regulatory region binding"/>
    <property type="evidence" value="ECO:0007669"/>
    <property type="project" value="UniProtKB-ARBA"/>
</dbReference>
<keyword evidence="4" id="KW-0934">Plastid</keyword>
<evidence type="ECO:0000256" key="8">
    <source>
        <dbReference type="ARBA" id="ARBA00022980"/>
    </source>
</evidence>
<evidence type="ECO:0000313" key="18">
    <source>
        <dbReference type="EMBL" id="CAD5323129.1"/>
    </source>
</evidence>
<dbReference type="AlphaFoldDB" id="A0A7G2ELT2"/>
<feature type="region of interest" description="Disordered" evidence="16">
    <location>
        <begin position="924"/>
        <end position="945"/>
    </location>
</feature>
<keyword evidence="3" id="KW-0150">Chloroplast</keyword>
<evidence type="ECO:0000256" key="7">
    <source>
        <dbReference type="ARBA" id="ARBA00022946"/>
    </source>
</evidence>
<dbReference type="Gene3D" id="1.20.58.110">
    <property type="entry name" value="Ribosomal protein S20"/>
    <property type="match status" value="1"/>
</dbReference>
<dbReference type="PROSITE" id="PS51005">
    <property type="entry name" value="NAC"/>
    <property type="match status" value="1"/>
</dbReference>
<dbReference type="GO" id="GO:1990904">
    <property type="term" value="C:ribonucleoprotein complex"/>
    <property type="evidence" value="ECO:0007669"/>
    <property type="project" value="UniProtKB-KW"/>
</dbReference>
<dbReference type="GO" id="GO:0019843">
    <property type="term" value="F:rRNA binding"/>
    <property type="evidence" value="ECO:0007669"/>
    <property type="project" value="UniProtKB-KW"/>
</dbReference>
<dbReference type="InterPro" id="IPR011989">
    <property type="entry name" value="ARM-like"/>
</dbReference>
<evidence type="ECO:0000256" key="5">
    <source>
        <dbReference type="ARBA" id="ARBA00022730"/>
    </source>
</evidence>
<keyword evidence="11" id="KW-0804">Transcription</keyword>
<keyword evidence="9" id="KW-0805">Transcription regulation</keyword>
<keyword evidence="13" id="KW-0687">Ribonucleoprotein</keyword>
<dbReference type="GO" id="GO:0043248">
    <property type="term" value="P:proteasome assembly"/>
    <property type="evidence" value="ECO:0007669"/>
    <property type="project" value="InterPro"/>
</dbReference>
<dbReference type="Pfam" id="PF02365">
    <property type="entry name" value="NAM"/>
    <property type="match status" value="1"/>
</dbReference>
<evidence type="ECO:0000256" key="1">
    <source>
        <dbReference type="ARBA" id="ARBA00004229"/>
    </source>
</evidence>
<evidence type="ECO:0000256" key="11">
    <source>
        <dbReference type="ARBA" id="ARBA00023163"/>
    </source>
</evidence>
<dbReference type="FunFam" id="1.20.58.110:FF:000003">
    <property type="entry name" value="30S ribosomal protein S20, chloroplastic"/>
    <property type="match status" value="1"/>
</dbReference>
<keyword evidence="12" id="KW-0539">Nucleus</keyword>
<keyword evidence="5" id="KW-0699">rRNA-binding</keyword>
<accession>A0A7G2ELT2</accession>
<evidence type="ECO:0000256" key="10">
    <source>
        <dbReference type="ARBA" id="ARBA00023125"/>
    </source>
</evidence>
<dbReference type="GO" id="GO:0005840">
    <property type="term" value="C:ribosome"/>
    <property type="evidence" value="ECO:0007669"/>
    <property type="project" value="UniProtKB-KW"/>
</dbReference>
<dbReference type="SUPFAM" id="SSF46992">
    <property type="entry name" value="Ribosomal protein S20"/>
    <property type="match status" value="1"/>
</dbReference>
<dbReference type="Proteomes" id="UP000516314">
    <property type="component" value="Chromosome 3"/>
</dbReference>